<dbReference type="KEGG" id="mthr:MSTHT_1387"/>
<name>A0A0E3N964_METTT</name>
<dbReference type="GeneID" id="75279300"/>
<dbReference type="AlphaFoldDB" id="A0A0E3N964"/>
<gene>
    <name evidence="1" type="ORF">MSTHT_1387</name>
</gene>
<dbReference type="EMBL" id="CP009501">
    <property type="protein sequence ID" value="AKB13145.1"/>
    <property type="molecule type" value="Genomic_DNA"/>
</dbReference>
<organism evidence="1 2">
    <name type="scientific">Methanosarcina thermophila (strain ATCC 43570 / DSM 1825 / OCM 12 / VKM B-1830 / TM-1)</name>
    <dbReference type="NCBI Taxonomy" id="523844"/>
    <lineage>
        <taxon>Archaea</taxon>
        <taxon>Methanobacteriati</taxon>
        <taxon>Methanobacteriota</taxon>
        <taxon>Stenosarchaea group</taxon>
        <taxon>Methanomicrobia</taxon>
        <taxon>Methanosarcinales</taxon>
        <taxon>Methanosarcinaceae</taxon>
        <taxon>Methanosarcina</taxon>
    </lineage>
</organism>
<dbReference type="HOGENOM" id="CLU_2766160_0_0_2"/>
<evidence type="ECO:0000313" key="2">
    <source>
        <dbReference type="Proteomes" id="UP000066529"/>
    </source>
</evidence>
<proteinExistence type="predicted"/>
<protein>
    <submittedName>
        <fullName evidence="1">Uncharacterized protein</fullName>
    </submittedName>
</protein>
<dbReference type="RefSeq" id="WP_231588031.1">
    <property type="nucleotide sequence ID" value="NZ_CP009501.1"/>
</dbReference>
<dbReference type="Proteomes" id="UP000066529">
    <property type="component" value="Chromosome"/>
</dbReference>
<sequence>MSNRTYPKPRCLIICRTVLKIRLKEERIRTRLRDQTEFANLTSLNPLNSLKTLNAGKNREKATSQLLFK</sequence>
<evidence type="ECO:0000313" key="1">
    <source>
        <dbReference type="EMBL" id="AKB13145.1"/>
    </source>
</evidence>
<accession>A0A0E3N964</accession>
<reference evidence="1 2" key="1">
    <citation type="submission" date="2014-07" db="EMBL/GenBank/DDBJ databases">
        <title>Methanogenic archaea and the global carbon cycle.</title>
        <authorList>
            <person name="Henriksen J.R."/>
            <person name="Luke J."/>
            <person name="Reinhart S."/>
            <person name="Benedict M.N."/>
            <person name="Youngblut N.D."/>
            <person name="Metcalf M.E."/>
            <person name="Whitaker R.J."/>
            <person name="Metcalf W.W."/>
        </authorList>
    </citation>
    <scope>NUCLEOTIDE SEQUENCE [LARGE SCALE GENOMIC DNA]</scope>
    <source>
        <strain evidence="2">ATCC 43570 / DSM 1825 / OCM 12 / VKM B-1830 / TM-1</strain>
    </source>
</reference>